<dbReference type="Gene3D" id="3.10.129.10">
    <property type="entry name" value="Hotdog Thioesterase"/>
    <property type="match status" value="1"/>
</dbReference>
<proteinExistence type="predicted"/>
<gene>
    <name evidence="1" type="ORF">RRG08_027516</name>
</gene>
<name>A0AAE0YRE7_9GAST</name>
<reference evidence="1" key="1">
    <citation type="journal article" date="2023" name="G3 (Bethesda)">
        <title>A reference genome for the long-term kleptoplast-retaining sea slug Elysia crispata morphotype clarki.</title>
        <authorList>
            <person name="Eastman K.E."/>
            <person name="Pendleton A.L."/>
            <person name="Shaikh M.A."/>
            <person name="Suttiyut T."/>
            <person name="Ogas R."/>
            <person name="Tomko P."/>
            <person name="Gavelis G."/>
            <person name="Widhalm J.R."/>
            <person name="Wisecaver J.H."/>
        </authorList>
    </citation>
    <scope>NUCLEOTIDE SEQUENCE</scope>
    <source>
        <strain evidence="1">ECLA1</strain>
    </source>
</reference>
<dbReference type="SUPFAM" id="SSF54637">
    <property type="entry name" value="Thioesterase/thiol ester dehydrase-isomerase"/>
    <property type="match status" value="1"/>
</dbReference>
<dbReference type="Proteomes" id="UP001283361">
    <property type="component" value="Unassembled WGS sequence"/>
</dbReference>
<comment type="caution">
    <text evidence="1">The sequence shown here is derived from an EMBL/GenBank/DDBJ whole genome shotgun (WGS) entry which is preliminary data.</text>
</comment>
<keyword evidence="2" id="KW-1185">Reference proteome</keyword>
<accession>A0AAE0YRE7</accession>
<evidence type="ECO:0000313" key="1">
    <source>
        <dbReference type="EMBL" id="KAK3755258.1"/>
    </source>
</evidence>
<organism evidence="1 2">
    <name type="scientific">Elysia crispata</name>
    <name type="common">lettuce slug</name>
    <dbReference type="NCBI Taxonomy" id="231223"/>
    <lineage>
        <taxon>Eukaryota</taxon>
        <taxon>Metazoa</taxon>
        <taxon>Spiralia</taxon>
        <taxon>Lophotrochozoa</taxon>
        <taxon>Mollusca</taxon>
        <taxon>Gastropoda</taxon>
        <taxon>Heterobranchia</taxon>
        <taxon>Euthyneura</taxon>
        <taxon>Panpulmonata</taxon>
        <taxon>Sacoglossa</taxon>
        <taxon>Placobranchoidea</taxon>
        <taxon>Plakobranchidae</taxon>
        <taxon>Elysia</taxon>
    </lineage>
</organism>
<evidence type="ECO:0000313" key="2">
    <source>
        <dbReference type="Proteomes" id="UP001283361"/>
    </source>
</evidence>
<sequence length="308" mass="35654">MTSMNLALMARNYFRIGQQMKISREFISHRKVKVICPGGFPHQAYDAKAQVSAWSILGMVDFSRNIAFGHVPPDYQSFLDVMKLSEKHLLFTAATSTKISPKLYDYTITKGPVEFRLELDNVGKTSHCIKTLFFLEGLDAPAIENKTQMVIVDIDLRRPSQLPEWWREKYTPGVESDQGLRIPRNVVPDSGILSHSQVIISASNLDMYMHTNWTNYLKFCYEAFIDYEVKKHGKANIHSAFRKVKQFSLHFMHESSLMDILDVEFWKDPENTNLYKFQIHKQAEEVCEAQIEFYPYEDDEDSLSSGKE</sequence>
<dbReference type="PANTHER" id="PTHR34487:SF1">
    <property type="entry name" value="ACYL-ACP THIOESTERASE"/>
    <property type="match status" value="1"/>
</dbReference>
<protein>
    <submittedName>
        <fullName evidence="1">Uncharacterized protein</fullName>
    </submittedName>
</protein>
<dbReference type="EMBL" id="JAWDGP010005603">
    <property type="protein sequence ID" value="KAK3755258.1"/>
    <property type="molecule type" value="Genomic_DNA"/>
</dbReference>
<dbReference type="InterPro" id="IPR029069">
    <property type="entry name" value="HotDog_dom_sf"/>
</dbReference>
<dbReference type="PANTHER" id="PTHR34487">
    <property type="entry name" value="ACYL-ACP THIOESTERASE"/>
    <property type="match status" value="1"/>
</dbReference>
<dbReference type="AlphaFoldDB" id="A0AAE0YRE7"/>